<gene>
    <name evidence="10" type="ORF">Celaphus_00013311</name>
</gene>
<sequence>MALLQNVSLQDPRDRFELLQRVGAGTYGDVYKVRRAAGRAGERRAESGERGYALCVLLRELAPGPASSSSLLTPSSSLLNPPPLQARDTVTSELAAVKIVKLDPGEDISSLQQEITILRECRHPNVVAYIGSYLRNDRLWICMEFCGGGSLQEIYHATGPLEERQIAYVCREALKGLHHLHSQGKIHRDIKGANLLLTLQGDVKLADFGVSGELTASVAKRRSFIGTPYWMAPEVAAVERKGGYNELCDVWALGITAIELGELQPPLFHLHPMRALMLMSKSSFQPPKLRDKTRWTQNFHHFLKLALTKNPKKRPTAEKLLQHPFTTQQLPRALLTQLLDKANDPHLGTPSPEDCDLEVGIVPEPVCLLFAHSNRCLPLVL</sequence>
<dbReference type="PANTHER" id="PTHR48012">
    <property type="entry name" value="STERILE20-LIKE KINASE, ISOFORM B-RELATED"/>
    <property type="match status" value="1"/>
</dbReference>
<dbReference type="Gene3D" id="1.10.510.10">
    <property type="entry name" value="Transferase(Phosphotransferase) domain 1"/>
    <property type="match status" value="1"/>
</dbReference>
<evidence type="ECO:0000256" key="4">
    <source>
        <dbReference type="ARBA" id="ARBA00022553"/>
    </source>
</evidence>
<comment type="similarity">
    <text evidence="2">Belongs to the protein kinase superfamily. STE Ser/Thr protein kinase family. STE20 subfamily.</text>
</comment>
<dbReference type="FunFam" id="1.10.510.10:FF:000031">
    <property type="entry name" value="Mitogen-activated protein kinase kinase kinase kinase"/>
    <property type="match status" value="1"/>
</dbReference>
<keyword evidence="11" id="KW-1185">Reference proteome</keyword>
<dbReference type="OrthoDB" id="8693905at2759"/>
<dbReference type="Pfam" id="PF00069">
    <property type="entry name" value="Pkinase"/>
    <property type="match status" value="1"/>
</dbReference>
<reference evidence="10 11" key="1">
    <citation type="journal article" date="2018" name="Mol. Genet. Genomics">
        <title>The red deer Cervus elaphus genome CerEla1.0: sequencing, annotating, genes, and chromosomes.</title>
        <authorList>
            <person name="Bana N.A."/>
            <person name="Nyiri A."/>
            <person name="Nagy J."/>
            <person name="Frank K."/>
            <person name="Nagy T."/>
            <person name="Steger V."/>
            <person name="Schiller M."/>
            <person name="Lakatos P."/>
            <person name="Sugar L."/>
            <person name="Horn P."/>
            <person name="Barta E."/>
            <person name="Orosz L."/>
        </authorList>
    </citation>
    <scope>NUCLEOTIDE SEQUENCE [LARGE SCALE GENOMIC DNA]</scope>
    <source>
        <strain evidence="10">Hungarian</strain>
    </source>
</reference>
<dbReference type="EMBL" id="MKHE01000002">
    <property type="protein sequence ID" value="OWK17348.1"/>
    <property type="molecule type" value="Genomic_DNA"/>
</dbReference>
<keyword evidence="6" id="KW-0547">Nucleotide-binding</keyword>
<dbReference type="InterPro" id="IPR000719">
    <property type="entry name" value="Prot_kinase_dom"/>
</dbReference>
<evidence type="ECO:0000256" key="7">
    <source>
        <dbReference type="ARBA" id="ARBA00022777"/>
    </source>
</evidence>
<dbReference type="GO" id="GO:0005737">
    <property type="term" value="C:cytoplasm"/>
    <property type="evidence" value="ECO:0007669"/>
    <property type="project" value="TreeGrafter"/>
</dbReference>
<dbReference type="Proteomes" id="UP000242450">
    <property type="component" value="Chromosome 2"/>
</dbReference>
<accession>A0A212DGG6</accession>
<dbReference type="AlphaFoldDB" id="A0A212DGG6"/>
<keyword evidence="5" id="KW-0808">Transferase</keyword>
<organism evidence="10 11">
    <name type="scientific">Cervus elaphus hippelaphus</name>
    <name type="common">European red deer</name>
    <dbReference type="NCBI Taxonomy" id="46360"/>
    <lineage>
        <taxon>Eukaryota</taxon>
        <taxon>Metazoa</taxon>
        <taxon>Chordata</taxon>
        <taxon>Craniata</taxon>
        <taxon>Vertebrata</taxon>
        <taxon>Euteleostomi</taxon>
        <taxon>Mammalia</taxon>
        <taxon>Eutheria</taxon>
        <taxon>Laurasiatheria</taxon>
        <taxon>Artiodactyla</taxon>
        <taxon>Ruminantia</taxon>
        <taxon>Pecora</taxon>
        <taxon>Cervidae</taxon>
        <taxon>Cervinae</taxon>
        <taxon>Cervus</taxon>
    </lineage>
</organism>
<evidence type="ECO:0000256" key="2">
    <source>
        <dbReference type="ARBA" id="ARBA00008874"/>
    </source>
</evidence>
<comment type="caution">
    <text evidence="10">The sequence shown here is derived from an EMBL/GenBank/DDBJ whole genome shotgun (WGS) entry which is preliminary data.</text>
</comment>
<dbReference type="Gene3D" id="3.30.200.20">
    <property type="entry name" value="Phosphorylase Kinase, domain 1"/>
    <property type="match status" value="1"/>
</dbReference>
<dbReference type="InterPro" id="IPR011009">
    <property type="entry name" value="Kinase-like_dom_sf"/>
</dbReference>
<name>A0A212DGG6_CEREH</name>
<keyword evidence="4" id="KW-0597">Phosphoprotein</keyword>
<proteinExistence type="inferred from homology"/>
<dbReference type="SMART" id="SM00220">
    <property type="entry name" value="S_TKc"/>
    <property type="match status" value="1"/>
</dbReference>
<evidence type="ECO:0000313" key="11">
    <source>
        <dbReference type="Proteomes" id="UP000242450"/>
    </source>
</evidence>
<protein>
    <submittedName>
        <fullName evidence="10">MAP4K2</fullName>
    </submittedName>
</protein>
<comment type="cofactor">
    <cofactor evidence="1">
        <name>Mg(2+)</name>
        <dbReference type="ChEBI" id="CHEBI:18420"/>
    </cofactor>
</comment>
<keyword evidence="7" id="KW-0418">Kinase</keyword>
<dbReference type="PROSITE" id="PS50011">
    <property type="entry name" value="PROTEIN_KINASE_DOM"/>
    <property type="match status" value="1"/>
</dbReference>
<evidence type="ECO:0000256" key="1">
    <source>
        <dbReference type="ARBA" id="ARBA00001946"/>
    </source>
</evidence>
<keyword evidence="3" id="KW-0723">Serine/threonine-protein kinase</keyword>
<dbReference type="InterPro" id="IPR050629">
    <property type="entry name" value="STE20/SPS1-PAK"/>
</dbReference>
<dbReference type="SUPFAM" id="SSF56112">
    <property type="entry name" value="Protein kinase-like (PK-like)"/>
    <property type="match status" value="1"/>
</dbReference>
<keyword evidence="8" id="KW-0067">ATP-binding</keyword>
<dbReference type="GO" id="GO:0008349">
    <property type="term" value="F:MAP kinase kinase kinase kinase activity"/>
    <property type="evidence" value="ECO:0007669"/>
    <property type="project" value="TreeGrafter"/>
</dbReference>
<evidence type="ECO:0000256" key="3">
    <source>
        <dbReference type="ARBA" id="ARBA00022527"/>
    </source>
</evidence>
<dbReference type="GO" id="GO:0005524">
    <property type="term" value="F:ATP binding"/>
    <property type="evidence" value="ECO:0007669"/>
    <property type="project" value="UniProtKB-KW"/>
</dbReference>
<evidence type="ECO:0000256" key="5">
    <source>
        <dbReference type="ARBA" id="ARBA00022679"/>
    </source>
</evidence>
<evidence type="ECO:0000313" key="10">
    <source>
        <dbReference type="EMBL" id="OWK17348.1"/>
    </source>
</evidence>
<evidence type="ECO:0000256" key="8">
    <source>
        <dbReference type="ARBA" id="ARBA00022840"/>
    </source>
</evidence>
<feature type="domain" description="Protein kinase" evidence="9">
    <location>
        <begin position="16"/>
        <end position="326"/>
    </location>
</feature>
<dbReference type="PANTHER" id="PTHR48012:SF6">
    <property type="entry name" value="MITOGEN-ACTIVATED PROTEIN KINASE KINASE KINASE KINASE 2"/>
    <property type="match status" value="1"/>
</dbReference>
<evidence type="ECO:0000259" key="9">
    <source>
        <dbReference type="PROSITE" id="PS50011"/>
    </source>
</evidence>
<evidence type="ECO:0000256" key="6">
    <source>
        <dbReference type="ARBA" id="ARBA00022741"/>
    </source>
</evidence>
<dbReference type="CDD" id="cd06613">
    <property type="entry name" value="STKc_MAP4K3_like"/>
    <property type="match status" value="1"/>
</dbReference>